<accession>E0NKU2</accession>
<dbReference type="GO" id="GO:0005737">
    <property type="term" value="C:cytoplasm"/>
    <property type="evidence" value="ECO:0007669"/>
    <property type="project" value="UniProtKB-SubCell"/>
</dbReference>
<dbReference type="HOGENOM" id="CLU_000445_52_2_9"/>
<feature type="domain" description="Methylated-DNA-[protein]-cysteine S-methyltransferase DNA binding" evidence="10">
    <location>
        <begin position="70"/>
        <end position="149"/>
    </location>
</feature>
<dbReference type="SUPFAM" id="SSF53155">
    <property type="entry name" value="Methylated DNA-protein cysteine methyltransferase domain"/>
    <property type="match status" value="1"/>
</dbReference>
<dbReference type="STRING" id="862517.HMPREF9225_0781"/>
<dbReference type="EC" id="2.1.1.63" evidence="9"/>
<name>E0NKU2_9FIRM</name>
<dbReference type="InterPro" id="IPR008332">
    <property type="entry name" value="MethylG_MeTrfase_N"/>
</dbReference>
<dbReference type="Proteomes" id="UP000003280">
    <property type="component" value="Unassembled WGS sequence"/>
</dbReference>
<keyword evidence="5 9" id="KW-0808">Transferase</keyword>
<evidence type="ECO:0000259" key="11">
    <source>
        <dbReference type="Pfam" id="PF02870"/>
    </source>
</evidence>
<keyword evidence="6 9" id="KW-0227">DNA damage</keyword>
<evidence type="ECO:0000256" key="3">
    <source>
        <dbReference type="ARBA" id="ARBA00022490"/>
    </source>
</evidence>
<proteinExistence type="inferred from homology"/>
<dbReference type="PROSITE" id="PS00374">
    <property type="entry name" value="MGMT"/>
    <property type="match status" value="1"/>
</dbReference>
<sequence>MSNYDYLETTLGLMEIICEDESLIGLKLVSEKIHRECENKTSKKVKSQIKEYLNGSRKTFNIPIKLTGTDFQKKVYEETLKIPYGSTKTYGGIASSIGNPKSMRSVGMALGKNPIWIIIPCHRVIGKDKKLTGFAGGIDKKLSLLKLENPEIEIKE</sequence>
<comment type="function">
    <text evidence="9">Involved in the cellular defense against the biological effects of O6-methylguanine (O6-MeG) and O4-methylthymine (O4-MeT) in DNA. Repairs the methylated nucleobase in DNA by stoichiometrically transferring the methyl group to a cysteine residue in the enzyme. This is a suicide reaction: the enzyme is irreversibly inactivated.</text>
</comment>
<keyword evidence="7 9" id="KW-0234">DNA repair</keyword>
<dbReference type="InterPro" id="IPR036217">
    <property type="entry name" value="MethylDNA_cys_MeTrfase_DNAb"/>
</dbReference>
<evidence type="ECO:0000256" key="4">
    <source>
        <dbReference type="ARBA" id="ARBA00022603"/>
    </source>
</evidence>
<evidence type="ECO:0000256" key="5">
    <source>
        <dbReference type="ARBA" id="ARBA00022679"/>
    </source>
</evidence>
<dbReference type="PANTHER" id="PTHR10815:SF13">
    <property type="entry name" value="METHYLATED-DNA--PROTEIN-CYSTEINE METHYLTRANSFERASE"/>
    <property type="match status" value="1"/>
</dbReference>
<evidence type="ECO:0000256" key="7">
    <source>
        <dbReference type="ARBA" id="ARBA00023204"/>
    </source>
</evidence>
<protein>
    <recommendedName>
        <fullName evidence="9">Methylated-DNA--protein-cysteine methyltransferase</fullName>
        <ecNumber evidence="9">2.1.1.63</ecNumber>
    </recommendedName>
    <alternativeName>
        <fullName evidence="9">6-O-methylguanine-DNA methyltransferase</fullName>
        <shortName evidence="9">MGMT</shortName>
    </alternativeName>
    <alternativeName>
        <fullName evidence="9">O-6-methylguanine-DNA-alkyltransferase</fullName>
    </alternativeName>
</protein>
<dbReference type="CDD" id="cd06445">
    <property type="entry name" value="ATase"/>
    <property type="match status" value="1"/>
</dbReference>
<dbReference type="PANTHER" id="PTHR10815">
    <property type="entry name" value="METHYLATED-DNA--PROTEIN-CYSTEINE METHYLTRANSFERASE"/>
    <property type="match status" value="1"/>
</dbReference>
<evidence type="ECO:0000256" key="6">
    <source>
        <dbReference type="ARBA" id="ARBA00022763"/>
    </source>
</evidence>
<dbReference type="InterPro" id="IPR023546">
    <property type="entry name" value="MGMT"/>
</dbReference>
<dbReference type="SUPFAM" id="SSF46767">
    <property type="entry name" value="Methylated DNA-protein cysteine methyltransferase, C-terminal domain"/>
    <property type="match status" value="1"/>
</dbReference>
<keyword evidence="13" id="KW-1185">Reference proteome</keyword>
<gene>
    <name evidence="12" type="primary">ogt</name>
    <name evidence="12" type="ORF">HMPREF9225_0781</name>
</gene>
<comment type="catalytic activity">
    <reaction evidence="8 9">
        <text>a 6-O-methyl-2'-deoxyguanosine in DNA + L-cysteinyl-[protein] = S-methyl-L-cysteinyl-[protein] + a 2'-deoxyguanosine in DNA</text>
        <dbReference type="Rhea" id="RHEA:24000"/>
        <dbReference type="Rhea" id="RHEA-COMP:10131"/>
        <dbReference type="Rhea" id="RHEA-COMP:10132"/>
        <dbReference type="Rhea" id="RHEA-COMP:11367"/>
        <dbReference type="Rhea" id="RHEA-COMP:11368"/>
        <dbReference type="ChEBI" id="CHEBI:29950"/>
        <dbReference type="ChEBI" id="CHEBI:82612"/>
        <dbReference type="ChEBI" id="CHEBI:85445"/>
        <dbReference type="ChEBI" id="CHEBI:85448"/>
        <dbReference type="EC" id="2.1.1.63"/>
    </reaction>
</comment>
<feature type="domain" description="Methylguanine DNA methyltransferase ribonuclease-like" evidence="11">
    <location>
        <begin position="4"/>
        <end position="66"/>
    </location>
</feature>
<evidence type="ECO:0000256" key="8">
    <source>
        <dbReference type="ARBA" id="ARBA00049348"/>
    </source>
</evidence>
<dbReference type="Pfam" id="PF02870">
    <property type="entry name" value="Methyltransf_1N"/>
    <property type="match status" value="1"/>
</dbReference>
<comment type="caution">
    <text evidence="12">The sequence shown here is derived from an EMBL/GenBank/DDBJ whole genome shotgun (WGS) entry which is preliminary data.</text>
</comment>
<evidence type="ECO:0000256" key="2">
    <source>
        <dbReference type="ARBA" id="ARBA00008711"/>
    </source>
</evidence>
<dbReference type="GO" id="GO:0006307">
    <property type="term" value="P:DNA alkylation repair"/>
    <property type="evidence" value="ECO:0007669"/>
    <property type="project" value="UniProtKB-UniRule"/>
</dbReference>
<dbReference type="Gene3D" id="1.10.10.10">
    <property type="entry name" value="Winged helix-like DNA-binding domain superfamily/Winged helix DNA-binding domain"/>
    <property type="match status" value="1"/>
</dbReference>
<comment type="miscellaneous">
    <text evidence="9">This enzyme catalyzes only one turnover and therefore is not strictly catalytic. According to one definition, an enzyme is a biocatalyst that acts repeatedly and over many reaction cycles.</text>
</comment>
<dbReference type="EMBL" id="AEEH01000031">
    <property type="protein sequence ID" value="EFM25568.1"/>
    <property type="molecule type" value="Genomic_DNA"/>
</dbReference>
<feature type="active site" description="Nucleophile; methyl group acceptor" evidence="9">
    <location>
        <position position="121"/>
    </location>
</feature>
<evidence type="ECO:0000313" key="13">
    <source>
        <dbReference type="Proteomes" id="UP000003280"/>
    </source>
</evidence>
<comment type="subcellular location">
    <subcellularLocation>
        <location evidence="9">Cytoplasm</location>
    </subcellularLocation>
</comment>
<dbReference type="GO" id="GO:0003908">
    <property type="term" value="F:methylated-DNA-[protein]-cysteine S-methyltransferase activity"/>
    <property type="evidence" value="ECO:0007669"/>
    <property type="project" value="UniProtKB-UniRule"/>
</dbReference>
<reference evidence="12 13" key="1">
    <citation type="submission" date="2010-07" db="EMBL/GenBank/DDBJ databases">
        <authorList>
            <person name="Muzny D."/>
            <person name="Qin X."/>
            <person name="Deng J."/>
            <person name="Jiang H."/>
            <person name="Liu Y."/>
            <person name="Qu J."/>
            <person name="Song X.-Z."/>
            <person name="Zhang L."/>
            <person name="Thornton R."/>
            <person name="Coyle M."/>
            <person name="Francisco L."/>
            <person name="Jackson L."/>
            <person name="Javaid M."/>
            <person name="Korchina V."/>
            <person name="Kovar C."/>
            <person name="Mata R."/>
            <person name="Mathew T."/>
            <person name="Ngo R."/>
            <person name="Nguyen L."/>
            <person name="Nguyen N."/>
            <person name="Okwuonu G."/>
            <person name="Ongeri F."/>
            <person name="Pham C."/>
            <person name="Simmons D."/>
            <person name="Wilczek-Boney K."/>
            <person name="Hale W."/>
            <person name="Jakkamsetti A."/>
            <person name="Pham P."/>
            <person name="Ruth R."/>
            <person name="San Lucas F."/>
            <person name="Warren J."/>
            <person name="Zhang J."/>
            <person name="Zhao Z."/>
            <person name="Zhou C."/>
            <person name="Zhu D."/>
            <person name="Lee S."/>
            <person name="Bess C."/>
            <person name="Blankenburg K."/>
            <person name="Forbes L."/>
            <person name="Fu Q."/>
            <person name="Gubbala S."/>
            <person name="Hirani K."/>
            <person name="Jayaseelan J.C."/>
            <person name="Lara F."/>
            <person name="Munidasa M."/>
            <person name="Palculict T."/>
            <person name="Patil S."/>
            <person name="Pu L.-L."/>
            <person name="Saada N."/>
            <person name="Tang L."/>
            <person name="Weissenberger G."/>
            <person name="Zhu Y."/>
            <person name="Hemphill L."/>
            <person name="Shang Y."/>
            <person name="Youmans B."/>
            <person name="Ayvaz T."/>
            <person name="Ross M."/>
            <person name="Santibanez J."/>
            <person name="Aqrawi P."/>
            <person name="Gross S."/>
            <person name="Joshi V."/>
            <person name="Fowler G."/>
            <person name="Nazareth L."/>
            <person name="Reid J."/>
            <person name="Worley K."/>
            <person name="Petrosino J."/>
            <person name="Highlander S."/>
            <person name="Gibbs R."/>
        </authorList>
    </citation>
    <scope>NUCLEOTIDE SEQUENCE [LARGE SCALE GENOMIC DNA]</scope>
    <source>
        <strain evidence="12 13">ATCC BAA-1640</strain>
    </source>
</reference>
<dbReference type="AlphaFoldDB" id="E0NKU2"/>
<evidence type="ECO:0000259" key="10">
    <source>
        <dbReference type="Pfam" id="PF01035"/>
    </source>
</evidence>
<dbReference type="InterPro" id="IPR014048">
    <property type="entry name" value="MethylDNA_cys_MeTrfase_DNA-bd"/>
</dbReference>
<dbReference type="Gene3D" id="3.30.160.70">
    <property type="entry name" value="Methylated DNA-protein cysteine methyltransferase domain"/>
    <property type="match status" value="1"/>
</dbReference>
<dbReference type="FunFam" id="1.10.10.10:FF:000214">
    <property type="entry name" value="Methylated-DNA--protein-cysteine methyltransferase"/>
    <property type="match status" value="1"/>
</dbReference>
<keyword evidence="3 9" id="KW-0963">Cytoplasm</keyword>
<evidence type="ECO:0000256" key="1">
    <source>
        <dbReference type="ARBA" id="ARBA00001286"/>
    </source>
</evidence>
<dbReference type="HAMAP" id="MF_00772">
    <property type="entry name" value="OGT"/>
    <property type="match status" value="1"/>
</dbReference>
<keyword evidence="4 9" id="KW-0489">Methyltransferase</keyword>
<dbReference type="Pfam" id="PF01035">
    <property type="entry name" value="DNA_binding_1"/>
    <property type="match status" value="1"/>
</dbReference>
<evidence type="ECO:0000256" key="9">
    <source>
        <dbReference type="HAMAP-Rule" id="MF_00772"/>
    </source>
</evidence>
<dbReference type="InterPro" id="IPR001497">
    <property type="entry name" value="MethylDNA_cys_MeTrfase_AS"/>
</dbReference>
<dbReference type="InterPro" id="IPR036388">
    <property type="entry name" value="WH-like_DNA-bd_sf"/>
</dbReference>
<dbReference type="NCBIfam" id="TIGR00589">
    <property type="entry name" value="ogt"/>
    <property type="match status" value="1"/>
</dbReference>
<dbReference type="eggNOG" id="COG0350">
    <property type="taxonomic scope" value="Bacteria"/>
</dbReference>
<comment type="similarity">
    <text evidence="2 9">Belongs to the MGMT family.</text>
</comment>
<evidence type="ECO:0000313" key="12">
    <source>
        <dbReference type="EMBL" id="EFM25568.1"/>
    </source>
</evidence>
<dbReference type="RefSeq" id="WP_008901596.1">
    <property type="nucleotide sequence ID" value="NZ_GL397071.1"/>
</dbReference>
<dbReference type="InterPro" id="IPR036631">
    <property type="entry name" value="MGMT_N_sf"/>
</dbReference>
<comment type="catalytic activity">
    <reaction evidence="1 9">
        <text>a 4-O-methyl-thymidine in DNA + L-cysteinyl-[protein] = a thymidine in DNA + S-methyl-L-cysteinyl-[protein]</text>
        <dbReference type="Rhea" id="RHEA:53428"/>
        <dbReference type="Rhea" id="RHEA-COMP:10131"/>
        <dbReference type="Rhea" id="RHEA-COMP:10132"/>
        <dbReference type="Rhea" id="RHEA-COMP:13555"/>
        <dbReference type="Rhea" id="RHEA-COMP:13556"/>
        <dbReference type="ChEBI" id="CHEBI:29950"/>
        <dbReference type="ChEBI" id="CHEBI:82612"/>
        <dbReference type="ChEBI" id="CHEBI:137386"/>
        <dbReference type="ChEBI" id="CHEBI:137387"/>
        <dbReference type="EC" id="2.1.1.63"/>
    </reaction>
</comment>
<dbReference type="GO" id="GO:0032259">
    <property type="term" value="P:methylation"/>
    <property type="evidence" value="ECO:0007669"/>
    <property type="project" value="UniProtKB-KW"/>
</dbReference>
<organism evidence="12 13">
    <name type="scientific">Peptoniphilus duerdenii ATCC BAA-1640</name>
    <dbReference type="NCBI Taxonomy" id="862517"/>
    <lineage>
        <taxon>Bacteria</taxon>
        <taxon>Bacillati</taxon>
        <taxon>Bacillota</taxon>
        <taxon>Tissierellia</taxon>
        <taxon>Tissierellales</taxon>
        <taxon>Peptoniphilaceae</taxon>
        <taxon>Peptoniphilus</taxon>
    </lineage>
</organism>